<reference evidence="1 2" key="1">
    <citation type="submission" date="2024-11" db="EMBL/GenBank/DDBJ databases">
        <title>A near-complete genome assembly of Cinchona calisaya.</title>
        <authorList>
            <person name="Lian D.C."/>
            <person name="Zhao X.W."/>
            <person name="Wei L."/>
        </authorList>
    </citation>
    <scope>NUCLEOTIDE SEQUENCE [LARGE SCALE GENOMIC DNA]</scope>
    <source>
        <tissue evidence="1">Nenye</tissue>
    </source>
</reference>
<dbReference type="EMBL" id="JBJUIK010000003">
    <property type="protein sequence ID" value="KAL3533349.1"/>
    <property type="molecule type" value="Genomic_DNA"/>
</dbReference>
<keyword evidence="2" id="KW-1185">Reference proteome</keyword>
<evidence type="ECO:0000313" key="1">
    <source>
        <dbReference type="EMBL" id="KAL3533349.1"/>
    </source>
</evidence>
<dbReference type="InterPro" id="IPR053213">
    <property type="entry name" value="RLP29"/>
</dbReference>
<sequence>METSLTHSFAPPSHQCFSNGTICQVGSHNKITPPSSSSDSYDEGSIVDLSHNMQSGELPAVAFREVETLFLNNNLFTGKVPKEFIENLYNGGSETLYLQQNYLTDFPVLSDMKLPDSVFLCLSYNCLVTNRGAKSVPG</sequence>
<dbReference type="Pfam" id="PF00560">
    <property type="entry name" value="LRR_1"/>
    <property type="match status" value="1"/>
</dbReference>
<dbReference type="AlphaFoldDB" id="A0ABD3AQB1"/>
<dbReference type="InterPro" id="IPR001611">
    <property type="entry name" value="Leu-rich_rpt"/>
</dbReference>
<accession>A0ABD3AQB1</accession>
<dbReference type="Proteomes" id="UP001630127">
    <property type="component" value="Unassembled WGS sequence"/>
</dbReference>
<dbReference type="PANTHER" id="PTHR48009:SF1">
    <property type="entry name" value="LEUCINE-RICH REPEAT (LRR) FAMILY PROTEIN"/>
    <property type="match status" value="1"/>
</dbReference>
<gene>
    <name evidence="1" type="ORF">ACH5RR_006870</name>
</gene>
<dbReference type="Gene3D" id="3.80.10.10">
    <property type="entry name" value="Ribonuclease Inhibitor"/>
    <property type="match status" value="1"/>
</dbReference>
<evidence type="ECO:0000313" key="2">
    <source>
        <dbReference type="Proteomes" id="UP001630127"/>
    </source>
</evidence>
<name>A0ABD3AQB1_9GENT</name>
<proteinExistence type="predicted"/>
<dbReference type="SUPFAM" id="SSF52058">
    <property type="entry name" value="L domain-like"/>
    <property type="match status" value="1"/>
</dbReference>
<organism evidence="1 2">
    <name type="scientific">Cinchona calisaya</name>
    <dbReference type="NCBI Taxonomy" id="153742"/>
    <lineage>
        <taxon>Eukaryota</taxon>
        <taxon>Viridiplantae</taxon>
        <taxon>Streptophyta</taxon>
        <taxon>Embryophyta</taxon>
        <taxon>Tracheophyta</taxon>
        <taxon>Spermatophyta</taxon>
        <taxon>Magnoliopsida</taxon>
        <taxon>eudicotyledons</taxon>
        <taxon>Gunneridae</taxon>
        <taxon>Pentapetalae</taxon>
        <taxon>asterids</taxon>
        <taxon>lamiids</taxon>
        <taxon>Gentianales</taxon>
        <taxon>Rubiaceae</taxon>
        <taxon>Cinchonoideae</taxon>
        <taxon>Cinchoneae</taxon>
        <taxon>Cinchona</taxon>
    </lineage>
</organism>
<comment type="caution">
    <text evidence="1">The sequence shown here is derived from an EMBL/GenBank/DDBJ whole genome shotgun (WGS) entry which is preliminary data.</text>
</comment>
<dbReference type="InterPro" id="IPR032675">
    <property type="entry name" value="LRR_dom_sf"/>
</dbReference>
<dbReference type="PANTHER" id="PTHR48009">
    <property type="entry name" value="LEUCINE-RICH REPEAT (LRR) FAMILY PROTEIN"/>
    <property type="match status" value="1"/>
</dbReference>
<protein>
    <submittedName>
        <fullName evidence="1">Uncharacterized protein</fullName>
    </submittedName>
</protein>